<feature type="domain" description="ZSWIM3 N-terminal" evidence="2">
    <location>
        <begin position="81"/>
        <end position="176"/>
    </location>
</feature>
<name>A0A8S9YES7_9TREM</name>
<evidence type="ECO:0000313" key="4">
    <source>
        <dbReference type="Proteomes" id="UP000822476"/>
    </source>
</evidence>
<keyword evidence="4" id="KW-1185">Reference proteome</keyword>
<dbReference type="Proteomes" id="UP000822476">
    <property type="component" value="Unassembled WGS sequence"/>
</dbReference>
<feature type="non-terminal residue" evidence="3">
    <location>
        <position position="1"/>
    </location>
</feature>
<evidence type="ECO:0000259" key="2">
    <source>
        <dbReference type="Pfam" id="PF21599"/>
    </source>
</evidence>
<accession>A0A8S9YES7</accession>
<comment type="caution">
    <text evidence="3">The sequence shown here is derived from an EMBL/GenBank/DDBJ whole genome shotgun (WGS) entry which is preliminary data.</text>
</comment>
<dbReference type="InterPro" id="IPR048325">
    <property type="entry name" value="ZSWIM3_N"/>
</dbReference>
<reference evidence="3" key="1">
    <citation type="submission" date="2019-07" db="EMBL/GenBank/DDBJ databases">
        <title>Annotation for the trematode Paragonimus miyazaki's.</title>
        <authorList>
            <person name="Choi Y.-J."/>
        </authorList>
    </citation>
    <scope>NUCLEOTIDE SEQUENCE</scope>
    <source>
        <strain evidence="3">Japan</strain>
    </source>
</reference>
<protein>
    <recommendedName>
        <fullName evidence="2">ZSWIM3 N-terminal domain-containing protein</fullName>
    </recommendedName>
</protein>
<organism evidence="3 4">
    <name type="scientific">Paragonimus skrjabini miyazakii</name>
    <dbReference type="NCBI Taxonomy" id="59628"/>
    <lineage>
        <taxon>Eukaryota</taxon>
        <taxon>Metazoa</taxon>
        <taxon>Spiralia</taxon>
        <taxon>Lophotrochozoa</taxon>
        <taxon>Platyhelminthes</taxon>
        <taxon>Trematoda</taxon>
        <taxon>Digenea</taxon>
        <taxon>Plagiorchiida</taxon>
        <taxon>Troglotremata</taxon>
        <taxon>Troglotrematidae</taxon>
        <taxon>Paragonimus</taxon>
    </lineage>
</organism>
<dbReference type="Pfam" id="PF21599">
    <property type="entry name" value="ZSWIM3_N"/>
    <property type="match status" value="1"/>
</dbReference>
<dbReference type="AlphaFoldDB" id="A0A8S9YES7"/>
<feature type="coiled-coil region" evidence="1">
    <location>
        <begin position="223"/>
        <end position="250"/>
    </location>
</feature>
<evidence type="ECO:0000313" key="3">
    <source>
        <dbReference type="EMBL" id="KAF7237524.1"/>
    </source>
</evidence>
<keyword evidence="1" id="KW-0175">Coiled coil</keyword>
<evidence type="ECO:0000256" key="1">
    <source>
        <dbReference type="SAM" id="Coils"/>
    </source>
</evidence>
<proteinExistence type="predicted"/>
<sequence>FRRCTWFPHFSLSLRNLRFYAYRYIFLKALPEFWTPDHHWLFSPCATHTWIRPLRLTLFYVLTTMPIDDSDAFWKIFKPPYTEFEKYLNDLRTFQRETCTSFFISTSQTAAMAKKYRGIRLPPGQPYASVVYRCVHCRRRTKASKRFEDYGCSASWVMHYRSDGYRIEKANLLHSHNFQVGNPGLYPRNRRLSPADEVHVCEMMQHFKSTRDLKEYVKRTFAVAMLSQDVKNLRTRHAKQEARKEKMMLKKLLKSEEPYSQRIKTES</sequence>
<dbReference type="EMBL" id="JTDE01007767">
    <property type="protein sequence ID" value="KAF7237524.1"/>
    <property type="molecule type" value="Genomic_DNA"/>
</dbReference>
<dbReference type="OrthoDB" id="9628807at2759"/>
<gene>
    <name evidence="3" type="ORF">EG68_11276</name>
</gene>